<protein>
    <submittedName>
        <fullName evidence="9">ABC transporter permease</fullName>
    </submittedName>
</protein>
<dbReference type="PANTHER" id="PTHR30489:SF0">
    <property type="entry name" value="LIPOPROTEIN-RELEASING SYSTEM TRANSMEMBRANE PROTEIN LOLE"/>
    <property type="match status" value="1"/>
</dbReference>
<keyword evidence="5 7" id="KW-1133">Transmembrane helix</keyword>
<evidence type="ECO:0000256" key="5">
    <source>
        <dbReference type="ARBA" id="ARBA00022989"/>
    </source>
</evidence>
<evidence type="ECO:0000313" key="10">
    <source>
        <dbReference type="Proteomes" id="UP000325255"/>
    </source>
</evidence>
<proteinExistence type="inferred from homology"/>
<evidence type="ECO:0000313" key="9">
    <source>
        <dbReference type="EMBL" id="KAA5612186.1"/>
    </source>
</evidence>
<evidence type="ECO:0000256" key="2">
    <source>
        <dbReference type="ARBA" id="ARBA00005236"/>
    </source>
</evidence>
<comment type="similarity">
    <text evidence="2">Belongs to the ABC-4 integral membrane protein family. LolC/E subfamily.</text>
</comment>
<dbReference type="AlphaFoldDB" id="A0A5M6IV53"/>
<organism evidence="9 10">
    <name type="scientific">Rhodovastum atsumiense</name>
    <dbReference type="NCBI Taxonomy" id="504468"/>
    <lineage>
        <taxon>Bacteria</taxon>
        <taxon>Pseudomonadati</taxon>
        <taxon>Pseudomonadota</taxon>
        <taxon>Alphaproteobacteria</taxon>
        <taxon>Acetobacterales</taxon>
        <taxon>Acetobacteraceae</taxon>
        <taxon>Rhodovastum</taxon>
    </lineage>
</organism>
<dbReference type="Proteomes" id="UP000325255">
    <property type="component" value="Unassembled WGS sequence"/>
</dbReference>
<evidence type="ECO:0000256" key="3">
    <source>
        <dbReference type="ARBA" id="ARBA00022475"/>
    </source>
</evidence>
<accession>A0A5M6IV53</accession>
<keyword evidence="10" id="KW-1185">Reference proteome</keyword>
<reference evidence="9 10" key="1">
    <citation type="submission" date="2019-09" db="EMBL/GenBank/DDBJ databases">
        <title>Genome sequence of Rhodovastum atsumiense, a diverse member of the Acetobacteraceae family of non-sulfur purple photosynthetic bacteria.</title>
        <authorList>
            <person name="Meyer T."/>
            <person name="Kyndt J."/>
        </authorList>
    </citation>
    <scope>NUCLEOTIDE SEQUENCE [LARGE SCALE GENOMIC DNA]</scope>
    <source>
        <strain evidence="9 10">DSM 21279</strain>
    </source>
</reference>
<comment type="subcellular location">
    <subcellularLocation>
        <location evidence="1">Cell membrane</location>
        <topology evidence="1">Multi-pass membrane protein</topology>
    </subcellularLocation>
</comment>
<dbReference type="Pfam" id="PF02687">
    <property type="entry name" value="FtsX"/>
    <property type="match status" value="1"/>
</dbReference>
<feature type="transmembrane region" description="Helical" evidence="7">
    <location>
        <begin position="259"/>
        <end position="285"/>
    </location>
</feature>
<evidence type="ECO:0000259" key="8">
    <source>
        <dbReference type="Pfam" id="PF02687"/>
    </source>
</evidence>
<evidence type="ECO:0000256" key="1">
    <source>
        <dbReference type="ARBA" id="ARBA00004651"/>
    </source>
</evidence>
<name>A0A5M6IV53_9PROT</name>
<dbReference type="OrthoDB" id="5410375at2"/>
<evidence type="ECO:0000256" key="6">
    <source>
        <dbReference type="ARBA" id="ARBA00023136"/>
    </source>
</evidence>
<feature type="transmembrane region" description="Helical" evidence="7">
    <location>
        <begin position="15"/>
        <end position="38"/>
    </location>
</feature>
<keyword evidence="3" id="KW-1003">Cell membrane</keyword>
<dbReference type="GO" id="GO:0044874">
    <property type="term" value="P:lipoprotein localization to outer membrane"/>
    <property type="evidence" value="ECO:0007669"/>
    <property type="project" value="TreeGrafter"/>
</dbReference>
<feature type="domain" description="ABC3 transporter permease C-terminal" evidence="8">
    <location>
        <begin position="263"/>
        <end position="383"/>
    </location>
</feature>
<dbReference type="EMBL" id="VWPK01000014">
    <property type="protein sequence ID" value="KAA5612186.1"/>
    <property type="molecule type" value="Genomic_DNA"/>
</dbReference>
<feature type="transmembrane region" description="Helical" evidence="7">
    <location>
        <begin position="356"/>
        <end position="375"/>
    </location>
</feature>
<dbReference type="PANTHER" id="PTHR30489">
    <property type="entry name" value="LIPOPROTEIN-RELEASING SYSTEM TRANSMEMBRANE PROTEIN LOLE"/>
    <property type="match status" value="1"/>
</dbReference>
<dbReference type="InterPro" id="IPR003838">
    <property type="entry name" value="ABC3_permease_C"/>
</dbReference>
<dbReference type="RefSeq" id="WP_150040794.1">
    <property type="nucleotide sequence ID" value="NZ_OW485601.1"/>
</dbReference>
<gene>
    <name evidence="9" type="ORF">F1189_11015</name>
</gene>
<evidence type="ECO:0000256" key="4">
    <source>
        <dbReference type="ARBA" id="ARBA00022692"/>
    </source>
</evidence>
<dbReference type="InterPro" id="IPR051447">
    <property type="entry name" value="Lipoprotein-release_system"/>
</dbReference>
<evidence type="ECO:0000256" key="7">
    <source>
        <dbReference type="SAM" id="Phobius"/>
    </source>
</evidence>
<dbReference type="GO" id="GO:0098797">
    <property type="term" value="C:plasma membrane protein complex"/>
    <property type="evidence" value="ECO:0007669"/>
    <property type="project" value="TreeGrafter"/>
</dbReference>
<feature type="transmembrane region" description="Helical" evidence="7">
    <location>
        <begin position="305"/>
        <end position="336"/>
    </location>
</feature>
<sequence length="390" mass="40676">MLILRLALADAWHEWRLSACAALTVAAVVAPLLLLLGLKTGVVDHLMTALRSDPQSRQLALRGHGSFPPAWFEALRARPDVAFVAPRLRQLAQPVDVARPEDPVTGLNADLWVSAAGDPLLGPAATAIGPASVVLSARLARQGRFAVGDRLVVWALRRGPEGNRRNDATVTVGAIAPESATQNAVVFAPLALAAGLERFQERGTDAVADDYAFPSFRLYARDITDVAILERLLLDQGLEVRTDVARIEWTLEIGRSLSALFAILTACAAAGVGVALAASLGANVLRKTRDLSLLRLLGVPPRRLAGFPLAQAVALAGAGTVLGALVALTVGVLINLAYGRGLLGEDTLCRLAPGDLLAALGASLALALLAGAAAARPVLRIAPAEGLRET</sequence>
<keyword evidence="4 7" id="KW-0812">Transmembrane</keyword>
<comment type="caution">
    <text evidence="9">The sequence shown here is derived from an EMBL/GenBank/DDBJ whole genome shotgun (WGS) entry which is preliminary data.</text>
</comment>
<keyword evidence="6 7" id="KW-0472">Membrane</keyword>